<dbReference type="SUPFAM" id="SSF57903">
    <property type="entry name" value="FYVE/PHD zinc finger"/>
    <property type="match status" value="1"/>
</dbReference>
<name>A0ABS5TN32_9ACTN</name>
<protein>
    <recommendedName>
        <fullName evidence="3">DUF2180 family protein</fullName>
    </recommendedName>
</protein>
<dbReference type="Proteomes" id="UP001197247">
    <property type="component" value="Unassembled WGS sequence"/>
</dbReference>
<organism evidence="1 2">
    <name type="scientific">Kineosporia corallincola</name>
    <dbReference type="NCBI Taxonomy" id="2835133"/>
    <lineage>
        <taxon>Bacteria</taxon>
        <taxon>Bacillati</taxon>
        <taxon>Actinomycetota</taxon>
        <taxon>Actinomycetes</taxon>
        <taxon>Kineosporiales</taxon>
        <taxon>Kineosporiaceae</taxon>
        <taxon>Kineosporia</taxon>
    </lineage>
</organism>
<dbReference type="InterPro" id="IPR011011">
    <property type="entry name" value="Znf_FYVE_PHD"/>
</dbReference>
<dbReference type="EMBL" id="JAHBAY010000009">
    <property type="protein sequence ID" value="MBT0771611.1"/>
    <property type="molecule type" value="Genomic_DNA"/>
</dbReference>
<gene>
    <name evidence="1" type="ORF">KIH74_21915</name>
</gene>
<dbReference type="RefSeq" id="WP_214157976.1">
    <property type="nucleotide sequence ID" value="NZ_JAHBAY010000009.1"/>
</dbReference>
<evidence type="ECO:0000313" key="1">
    <source>
        <dbReference type="EMBL" id="MBT0771611.1"/>
    </source>
</evidence>
<accession>A0ABS5TN32</accession>
<comment type="caution">
    <text evidence="1">The sequence shown here is derived from an EMBL/GenBank/DDBJ whole genome shotgun (WGS) entry which is preliminary data.</text>
</comment>
<evidence type="ECO:0008006" key="3">
    <source>
        <dbReference type="Google" id="ProtNLM"/>
    </source>
</evidence>
<proteinExistence type="predicted"/>
<sequence>MHCLDCTLRFDMKIAAVASCHHCGAGICLDHTTVLNPAPAVIGMLPSEPARRVISCLACTPLPQSPNRVLERMRQRMRRSAGATVGSRDA</sequence>
<evidence type="ECO:0000313" key="2">
    <source>
        <dbReference type="Proteomes" id="UP001197247"/>
    </source>
</evidence>
<keyword evidence="2" id="KW-1185">Reference proteome</keyword>
<reference evidence="1 2" key="1">
    <citation type="submission" date="2021-05" db="EMBL/GenBank/DDBJ databases">
        <title>Kineosporia and Streptomyces sp. nov. two new marine actinobacteria isolated from Coral.</title>
        <authorList>
            <person name="Buangrab K."/>
            <person name="Sutthacheep M."/>
            <person name="Yeemin T."/>
            <person name="Harunari E."/>
            <person name="Igarashi Y."/>
            <person name="Kanchanasin P."/>
            <person name="Tanasupawat S."/>
            <person name="Phongsopitanun W."/>
        </authorList>
    </citation>
    <scope>NUCLEOTIDE SEQUENCE [LARGE SCALE GENOMIC DNA]</scope>
    <source>
        <strain evidence="1 2">J2-2</strain>
    </source>
</reference>